<dbReference type="InterPro" id="IPR001342">
    <property type="entry name" value="HDH_cat"/>
</dbReference>
<comment type="similarity">
    <text evidence="3">Belongs to the homoserine dehydrogenase family.</text>
</comment>
<dbReference type="Pfam" id="PF03447">
    <property type="entry name" value="NAD_binding_3"/>
    <property type="match status" value="1"/>
</dbReference>
<dbReference type="RefSeq" id="WP_217747457.1">
    <property type="nucleotide sequence ID" value="NZ_JAHOEB010000024.1"/>
</dbReference>
<keyword evidence="10" id="KW-0486">Methionine biosynthesis</keyword>
<evidence type="ECO:0000256" key="7">
    <source>
        <dbReference type="ARBA" id="ARBA00022697"/>
    </source>
</evidence>
<dbReference type="PANTHER" id="PTHR43331">
    <property type="entry name" value="HOMOSERINE DEHYDROGENASE"/>
    <property type="match status" value="1"/>
</dbReference>
<feature type="domain" description="Aspartate/homoserine dehydrogenase NAD-binding" evidence="13">
    <location>
        <begin position="7"/>
        <end position="122"/>
    </location>
</feature>
<evidence type="ECO:0000259" key="12">
    <source>
        <dbReference type="Pfam" id="PF00742"/>
    </source>
</evidence>
<evidence type="ECO:0000256" key="8">
    <source>
        <dbReference type="ARBA" id="ARBA00023002"/>
    </source>
</evidence>
<keyword evidence="8 14" id="KW-0560">Oxidoreductase</keyword>
<dbReference type="InterPro" id="IPR016204">
    <property type="entry name" value="HDH"/>
</dbReference>
<dbReference type="PIRSF" id="PIRSF000098">
    <property type="entry name" value="Homoser_dehydrog"/>
    <property type="match status" value="1"/>
</dbReference>
<evidence type="ECO:0000313" key="14">
    <source>
        <dbReference type="EMBL" id="MBV3382570.1"/>
    </source>
</evidence>
<accession>A0AAW4MV71</accession>
<feature type="domain" description="Homoserine dehydrogenase catalytic" evidence="12">
    <location>
        <begin position="130"/>
        <end position="308"/>
    </location>
</feature>
<protein>
    <recommendedName>
        <fullName evidence="5">Homoserine dehydrogenase</fullName>
        <ecNumber evidence="4">1.1.1.3</ecNumber>
    </recommendedName>
</protein>
<reference evidence="14 17" key="1">
    <citation type="submission" date="2021-06" db="EMBL/GenBank/DDBJ databases">
        <title>Collection of gut derived symbiotic bacterial strains cultured from healthy donors.</title>
        <authorList>
            <person name="Lin H."/>
            <person name="Littmann E."/>
            <person name="Pamer E.G."/>
        </authorList>
    </citation>
    <scope>NUCLEOTIDE SEQUENCE</scope>
    <source>
        <strain evidence="15 17">MSK.21.70</strain>
        <strain evidence="14">MSK.21.82</strain>
    </source>
</reference>
<dbReference type="PANTHER" id="PTHR43331:SF1">
    <property type="entry name" value="HOMOSERINE DEHYDROGENASE"/>
    <property type="match status" value="1"/>
</dbReference>
<dbReference type="GO" id="GO:0009086">
    <property type="term" value="P:methionine biosynthetic process"/>
    <property type="evidence" value="ECO:0007669"/>
    <property type="project" value="UniProtKB-KW"/>
</dbReference>
<keyword evidence="7" id="KW-0791">Threonine biosynthesis</keyword>
<dbReference type="FunFam" id="3.30.360.10:FF:000005">
    <property type="entry name" value="Homoserine dehydrogenase"/>
    <property type="match status" value="1"/>
</dbReference>
<dbReference type="Pfam" id="PF00742">
    <property type="entry name" value="Homoserine_dh"/>
    <property type="match status" value="1"/>
</dbReference>
<dbReference type="GO" id="GO:0004412">
    <property type="term" value="F:homoserine dehydrogenase activity"/>
    <property type="evidence" value="ECO:0007669"/>
    <property type="project" value="UniProtKB-EC"/>
</dbReference>
<dbReference type="EMBL" id="JAHOEF010000022">
    <property type="protein sequence ID" value="MBV3382570.1"/>
    <property type="molecule type" value="Genomic_DNA"/>
</dbReference>
<evidence type="ECO:0000256" key="5">
    <source>
        <dbReference type="ARBA" id="ARBA00013376"/>
    </source>
</evidence>
<evidence type="ECO:0000256" key="2">
    <source>
        <dbReference type="ARBA" id="ARBA00005062"/>
    </source>
</evidence>
<keyword evidence="17" id="KW-1185">Reference proteome</keyword>
<sequence length="384" mass="42720">MIIGVIGLGTVGFGTVDILTKEKERLEKTIGEEVVVKYGCALEDVNLPDGIIYTQDYHEVINDEDVDVVVELIGGTTIAKKIILDALNKKKHVVTANKALIAHDAKELFTAARENGVNLYYEASVGGGIPVVVPAKEDLVANNINKIEGILNGTTNFILTLMERDNLDFEEALKIAQNLGYVEANAALDLDGYDAAHKIYILTMNAFGTFFDFDKIKCTGIRNVTKKDMDYAKKLGYRIKLIAMSKKLENGLGIDVSPTLVPMSEIVGNVMDAYNVVEITCDYLENVLFYGKGAGRYVTASAVVADIIKTAKKDVWTHDYDYTENVYPITSSKYYVRSEQPLNLNYDEYYSFGEDHIYITDEVELKDLEDALKDTPATYFKVRS</sequence>
<evidence type="ECO:0000256" key="11">
    <source>
        <dbReference type="ARBA" id="ARBA00048841"/>
    </source>
</evidence>
<comment type="caution">
    <text evidence="14">The sequence shown here is derived from an EMBL/GenBank/DDBJ whole genome shotgun (WGS) entry which is preliminary data.</text>
</comment>
<dbReference type="EC" id="1.1.1.3" evidence="4"/>
<name>A0AAW4MV71_9FIRM</name>
<comment type="pathway">
    <text evidence="1">Amino-acid biosynthesis; L-threonine biosynthesis; L-threonine from L-aspartate: step 3/5.</text>
</comment>
<dbReference type="GO" id="GO:0050661">
    <property type="term" value="F:NADP binding"/>
    <property type="evidence" value="ECO:0007669"/>
    <property type="project" value="InterPro"/>
</dbReference>
<evidence type="ECO:0000256" key="10">
    <source>
        <dbReference type="ARBA" id="ARBA00023167"/>
    </source>
</evidence>
<keyword evidence="9" id="KW-0915">Sodium</keyword>
<keyword evidence="6" id="KW-0028">Amino-acid biosynthesis</keyword>
<evidence type="ECO:0000256" key="6">
    <source>
        <dbReference type="ARBA" id="ARBA00022605"/>
    </source>
</evidence>
<evidence type="ECO:0000256" key="9">
    <source>
        <dbReference type="ARBA" id="ARBA00023053"/>
    </source>
</evidence>
<evidence type="ECO:0000256" key="4">
    <source>
        <dbReference type="ARBA" id="ARBA00013213"/>
    </source>
</evidence>
<evidence type="ECO:0000313" key="17">
    <source>
        <dbReference type="Proteomes" id="UP001197492"/>
    </source>
</evidence>
<dbReference type="AlphaFoldDB" id="A0AAW4MV71"/>
<dbReference type="InterPro" id="IPR005106">
    <property type="entry name" value="Asp/hSer_DH_NAD-bd"/>
</dbReference>
<dbReference type="GO" id="GO:0009088">
    <property type="term" value="P:threonine biosynthetic process"/>
    <property type="evidence" value="ECO:0007669"/>
    <property type="project" value="UniProtKB-KW"/>
</dbReference>
<organism evidence="14 16">
    <name type="scientific">Catenibacterium mitsuokai</name>
    <dbReference type="NCBI Taxonomy" id="100886"/>
    <lineage>
        <taxon>Bacteria</taxon>
        <taxon>Bacillati</taxon>
        <taxon>Bacillota</taxon>
        <taxon>Erysipelotrichia</taxon>
        <taxon>Erysipelotrichales</taxon>
        <taxon>Coprobacillaceae</taxon>
        <taxon>Catenibacterium</taxon>
    </lineage>
</organism>
<comment type="pathway">
    <text evidence="2">Amino-acid biosynthesis; L-methionine biosynthesis via de novo pathway; L-homoserine from L-aspartate: step 3/3.</text>
</comment>
<evidence type="ECO:0000256" key="1">
    <source>
        <dbReference type="ARBA" id="ARBA00005056"/>
    </source>
</evidence>
<evidence type="ECO:0000256" key="3">
    <source>
        <dbReference type="ARBA" id="ARBA00006753"/>
    </source>
</evidence>
<dbReference type="Proteomes" id="UP001197492">
    <property type="component" value="Unassembled WGS sequence"/>
</dbReference>
<comment type="catalytic activity">
    <reaction evidence="11">
        <text>L-homoserine + NADP(+) = L-aspartate 4-semialdehyde + NADPH + H(+)</text>
        <dbReference type="Rhea" id="RHEA:15761"/>
        <dbReference type="ChEBI" id="CHEBI:15378"/>
        <dbReference type="ChEBI" id="CHEBI:57476"/>
        <dbReference type="ChEBI" id="CHEBI:57783"/>
        <dbReference type="ChEBI" id="CHEBI:58349"/>
        <dbReference type="ChEBI" id="CHEBI:537519"/>
        <dbReference type="EC" id="1.1.1.3"/>
    </reaction>
    <physiologicalReaction direction="right-to-left" evidence="11">
        <dbReference type="Rhea" id="RHEA:15763"/>
    </physiologicalReaction>
</comment>
<dbReference type="Proteomes" id="UP001196408">
    <property type="component" value="Unassembled WGS sequence"/>
</dbReference>
<dbReference type="EMBL" id="JAHOEL010000024">
    <property type="protein sequence ID" value="MBV3392663.1"/>
    <property type="molecule type" value="Genomic_DNA"/>
</dbReference>
<evidence type="ECO:0000259" key="13">
    <source>
        <dbReference type="Pfam" id="PF03447"/>
    </source>
</evidence>
<gene>
    <name evidence="14" type="ORF">KSV97_04840</name>
    <name evidence="15" type="ORF">KSW06_05205</name>
</gene>
<evidence type="ECO:0000313" key="15">
    <source>
        <dbReference type="EMBL" id="MBV3392663.1"/>
    </source>
</evidence>
<evidence type="ECO:0000313" key="16">
    <source>
        <dbReference type="Proteomes" id="UP001196408"/>
    </source>
</evidence>
<dbReference type="NCBIfam" id="NF004976">
    <property type="entry name" value="PRK06349.1"/>
    <property type="match status" value="1"/>
</dbReference>
<proteinExistence type="inferred from homology"/>